<evidence type="ECO:0000256" key="1">
    <source>
        <dbReference type="SAM" id="MobiDB-lite"/>
    </source>
</evidence>
<protein>
    <submittedName>
        <fullName evidence="2">Uncharacterized protein</fullName>
    </submittedName>
</protein>
<organism evidence="2 3">
    <name type="scientific">Eumeta variegata</name>
    <name type="common">Bagworm moth</name>
    <name type="synonym">Eumeta japonica</name>
    <dbReference type="NCBI Taxonomy" id="151549"/>
    <lineage>
        <taxon>Eukaryota</taxon>
        <taxon>Metazoa</taxon>
        <taxon>Ecdysozoa</taxon>
        <taxon>Arthropoda</taxon>
        <taxon>Hexapoda</taxon>
        <taxon>Insecta</taxon>
        <taxon>Pterygota</taxon>
        <taxon>Neoptera</taxon>
        <taxon>Endopterygota</taxon>
        <taxon>Lepidoptera</taxon>
        <taxon>Glossata</taxon>
        <taxon>Ditrysia</taxon>
        <taxon>Tineoidea</taxon>
        <taxon>Psychidae</taxon>
        <taxon>Oiketicinae</taxon>
        <taxon>Eumeta</taxon>
    </lineage>
</organism>
<keyword evidence="3" id="KW-1185">Reference proteome</keyword>
<feature type="region of interest" description="Disordered" evidence="1">
    <location>
        <begin position="38"/>
        <end position="58"/>
    </location>
</feature>
<dbReference type="OrthoDB" id="411823at2759"/>
<sequence length="130" mass="14517">MTPFTNSADELAKNAALEKKTAADYDRFPLSYAKKAMRAMSQRNGRRDTPKVAQNDAGTGVKIVRQRFPELLPEEGNRKLFLSFCEGVGDNMGTYKVISHPGKIARPQTADLRRGRASQRQEQYGIIGKD</sequence>
<gene>
    <name evidence="2" type="ORF">EVAR_65494_1</name>
</gene>
<accession>A0A4C2A2S2</accession>
<evidence type="ECO:0000313" key="2">
    <source>
        <dbReference type="EMBL" id="GBP94348.1"/>
    </source>
</evidence>
<dbReference type="EMBL" id="BGZK01002492">
    <property type="protein sequence ID" value="GBP94348.1"/>
    <property type="molecule type" value="Genomic_DNA"/>
</dbReference>
<proteinExistence type="predicted"/>
<name>A0A4C2A2S2_EUMVA</name>
<comment type="caution">
    <text evidence="2">The sequence shown here is derived from an EMBL/GenBank/DDBJ whole genome shotgun (WGS) entry which is preliminary data.</text>
</comment>
<dbReference type="Proteomes" id="UP000299102">
    <property type="component" value="Unassembled WGS sequence"/>
</dbReference>
<feature type="region of interest" description="Disordered" evidence="1">
    <location>
        <begin position="107"/>
        <end position="130"/>
    </location>
</feature>
<dbReference type="AlphaFoldDB" id="A0A4C2A2S2"/>
<evidence type="ECO:0000313" key="3">
    <source>
        <dbReference type="Proteomes" id="UP000299102"/>
    </source>
</evidence>
<reference evidence="2 3" key="1">
    <citation type="journal article" date="2019" name="Commun. Biol.">
        <title>The bagworm genome reveals a unique fibroin gene that provides high tensile strength.</title>
        <authorList>
            <person name="Kono N."/>
            <person name="Nakamura H."/>
            <person name="Ohtoshi R."/>
            <person name="Tomita M."/>
            <person name="Numata K."/>
            <person name="Arakawa K."/>
        </authorList>
    </citation>
    <scope>NUCLEOTIDE SEQUENCE [LARGE SCALE GENOMIC DNA]</scope>
</reference>